<feature type="domain" description="DUF1707" evidence="2">
    <location>
        <begin position="11"/>
        <end position="63"/>
    </location>
</feature>
<organism evidence="3 4">
    <name type="scientific">Herbidospora galbida</name>
    <dbReference type="NCBI Taxonomy" id="2575442"/>
    <lineage>
        <taxon>Bacteria</taxon>
        <taxon>Bacillati</taxon>
        <taxon>Actinomycetota</taxon>
        <taxon>Actinomycetes</taxon>
        <taxon>Streptosporangiales</taxon>
        <taxon>Streptosporangiaceae</taxon>
        <taxon>Herbidospora</taxon>
    </lineage>
</organism>
<dbReference type="EMBL" id="SZQA01000018">
    <property type="protein sequence ID" value="TKK87008.1"/>
    <property type="molecule type" value="Genomic_DNA"/>
</dbReference>
<comment type="caution">
    <text evidence="3">The sequence shown here is derived from an EMBL/GenBank/DDBJ whole genome shotgun (WGS) entry which is preliminary data.</text>
</comment>
<evidence type="ECO:0000313" key="4">
    <source>
        <dbReference type="Proteomes" id="UP000308705"/>
    </source>
</evidence>
<gene>
    <name evidence="3" type="ORF">FDA94_19675</name>
</gene>
<sequence>MTADRVPPAAMRIGDKERDEVTVFLHDAFAQGRLSREELDERLDVTLAAKTAGDLGVVLADLPGGQGVGAPPVPKVQSPPGIDMGNWGYHLARPPHARVRRGPGIGPFVPLIVVAMIAMILTGAVFTVFKILFLLWIISLVVGAATRHGRRTPTRHR</sequence>
<evidence type="ECO:0000256" key="1">
    <source>
        <dbReference type="SAM" id="Phobius"/>
    </source>
</evidence>
<evidence type="ECO:0000313" key="3">
    <source>
        <dbReference type="EMBL" id="TKK87008.1"/>
    </source>
</evidence>
<accession>A0A4U3MCH8</accession>
<dbReference type="Pfam" id="PF08044">
    <property type="entry name" value="DUF1707"/>
    <property type="match status" value="1"/>
</dbReference>
<feature type="transmembrane region" description="Helical" evidence="1">
    <location>
        <begin position="131"/>
        <end position="149"/>
    </location>
</feature>
<reference evidence="3 4" key="1">
    <citation type="submission" date="2019-04" db="EMBL/GenBank/DDBJ databases">
        <title>Herbidospora sp. NEAU-GS14.nov., a novel actinomycete isolated from soil.</title>
        <authorList>
            <person name="Han L."/>
        </authorList>
    </citation>
    <scope>NUCLEOTIDE SEQUENCE [LARGE SCALE GENOMIC DNA]</scope>
    <source>
        <strain evidence="3 4">NEAU-GS14</strain>
    </source>
</reference>
<feature type="transmembrane region" description="Helical" evidence="1">
    <location>
        <begin position="105"/>
        <end position="125"/>
    </location>
</feature>
<proteinExistence type="predicted"/>
<dbReference type="InterPro" id="IPR012551">
    <property type="entry name" value="DUF1707_SHOCT-like"/>
</dbReference>
<evidence type="ECO:0000259" key="2">
    <source>
        <dbReference type="Pfam" id="PF08044"/>
    </source>
</evidence>
<keyword evidence="1" id="KW-0812">Transmembrane</keyword>
<dbReference type="RefSeq" id="WP_137248532.1">
    <property type="nucleotide sequence ID" value="NZ_SZQA01000018.1"/>
</dbReference>
<dbReference type="OrthoDB" id="3534574at2"/>
<keyword evidence="1" id="KW-1133">Transmembrane helix</keyword>
<keyword evidence="4" id="KW-1185">Reference proteome</keyword>
<protein>
    <submittedName>
        <fullName evidence="3">DUF1707 domain-containing protein</fullName>
    </submittedName>
</protein>
<dbReference type="PANTHER" id="PTHR40763:SF4">
    <property type="entry name" value="DUF1707 DOMAIN-CONTAINING PROTEIN"/>
    <property type="match status" value="1"/>
</dbReference>
<name>A0A4U3MCH8_9ACTN</name>
<dbReference type="AlphaFoldDB" id="A0A4U3MCH8"/>
<dbReference type="PANTHER" id="PTHR40763">
    <property type="entry name" value="MEMBRANE PROTEIN-RELATED"/>
    <property type="match status" value="1"/>
</dbReference>
<keyword evidence="1" id="KW-0472">Membrane</keyword>
<dbReference type="Proteomes" id="UP000308705">
    <property type="component" value="Unassembled WGS sequence"/>
</dbReference>